<dbReference type="EMBL" id="JAFCMP010000182">
    <property type="protein sequence ID" value="KAG5183877.1"/>
    <property type="molecule type" value="Genomic_DNA"/>
</dbReference>
<dbReference type="Proteomes" id="UP000664859">
    <property type="component" value="Unassembled WGS sequence"/>
</dbReference>
<dbReference type="AlphaFoldDB" id="A0A835Z1E5"/>
<organism evidence="2 3">
    <name type="scientific">Tribonema minus</name>
    <dbReference type="NCBI Taxonomy" id="303371"/>
    <lineage>
        <taxon>Eukaryota</taxon>
        <taxon>Sar</taxon>
        <taxon>Stramenopiles</taxon>
        <taxon>Ochrophyta</taxon>
        <taxon>PX clade</taxon>
        <taxon>Xanthophyceae</taxon>
        <taxon>Tribonematales</taxon>
        <taxon>Tribonemataceae</taxon>
        <taxon>Tribonema</taxon>
    </lineage>
</organism>
<feature type="region of interest" description="Disordered" evidence="1">
    <location>
        <begin position="39"/>
        <end position="64"/>
    </location>
</feature>
<protein>
    <submittedName>
        <fullName evidence="2">Uncharacterized protein</fullName>
    </submittedName>
</protein>
<comment type="caution">
    <text evidence="2">The sequence shown here is derived from an EMBL/GenBank/DDBJ whole genome shotgun (WGS) entry which is preliminary data.</text>
</comment>
<evidence type="ECO:0000313" key="3">
    <source>
        <dbReference type="Proteomes" id="UP000664859"/>
    </source>
</evidence>
<name>A0A835Z1E5_9STRA</name>
<accession>A0A835Z1E5</accession>
<gene>
    <name evidence="2" type="ORF">JKP88DRAFT_290146</name>
</gene>
<keyword evidence="3" id="KW-1185">Reference proteome</keyword>
<evidence type="ECO:0000313" key="2">
    <source>
        <dbReference type="EMBL" id="KAG5183877.1"/>
    </source>
</evidence>
<sequence length="253" mass="28294">MSVDELKDNQAIIDGTLVRVEDVDIDGIPALANMADMEAARAKRRDEDERTATKRPGTATKGQRATKDLVQDIFESDDTIHFVGIESCDSILTLNGISGISPDRKFDELGYGDRLQVLQLSDKRHNTHIKSDAVPTVRAQPTSWLVVTTGHTLGSYRDRSKRLVNKKSKNEVEVAELQRYAHEKRMEQLRAQCKARKLDAPAEDMAVIAAFDADDRCIAYLKGLIEIEASGDTDKAKAVRKKELRQQIIDMTE</sequence>
<evidence type="ECO:0000256" key="1">
    <source>
        <dbReference type="SAM" id="MobiDB-lite"/>
    </source>
</evidence>
<proteinExistence type="predicted"/>
<reference evidence="2" key="1">
    <citation type="submission" date="2021-02" db="EMBL/GenBank/DDBJ databases">
        <title>First Annotated Genome of the Yellow-green Alga Tribonema minus.</title>
        <authorList>
            <person name="Mahan K.M."/>
        </authorList>
    </citation>
    <scope>NUCLEOTIDE SEQUENCE</scope>
    <source>
        <strain evidence="2">UTEX B ZZ1240</strain>
    </source>
</reference>
<feature type="compositionally biased region" description="Basic and acidic residues" evidence="1">
    <location>
        <begin position="39"/>
        <end position="52"/>
    </location>
</feature>